<evidence type="ECO:0000313" key="2">
    <source>
        <dbReference type="Proteomes" id="UP001183388"/>
    </source>
</evidence>
<reference evidence="2" key="1">
    <citation type="submission" date="2023-07" db="EMBL/GenBank/DDBJ databases">
        <title>30 novel species of actinomycetes from the DSMZ collection.</title>
        <authorList>
            <person name="Nouioui I."/>
        </authorList>
    </citation>
    <scope>NUCLEOTIDE SEQUENCE [LARGE SCALE GENOMIC DNA]</scope>
    <source>
        <strain evidence="2">DSM 44917</strain>
    </source>
</reference>
<gene>
    <name evidence="1" type="ORF">RM780_05875</name>
</gene>
<accession>A0ABU2L533</accession>
<name>A0ABU2L533_9ACTN</name>
<evidence type="ECO:0008006" key="3">
    <source>
        <dbReference type="Google" id="ProtNLM"/>
    </source>
</evidence>
<dbReference type="EMBL" id="JAVREN010000006">
    <property type="protein sequence ID" value="MDT0306487.1"/>
    <property type="molecule type" value="Genomic_DNA"/>
</dbReference>
<dbReference type="Proteomes" id="UP001183388">
    <property type="component" value="Unassembled WGS sequence"/>
</dbReference>
<protein>
    <recommendedName>
        <fullName evidence="3">Stress-response A/B barrel domain-containing protein</fullName>
    </recommendedName>
</protein>
<dbReference type="RefSeq" id="WP_311629416.1">
    <property type="nucleotide sequence ID" value="NZ_JAVREN010000006.1"/>
</dbReference>
<sequence length="107" mass="12166">MIVHTLVYRFPEDTDPALLEEFFTGLERLCLDSGLVTGFGRGPHLRLPVDDHARGMTATHVAQFSCPDMETLRKFSERPGTHEFISGWRARLSYEAAYANHELFPLT</sequence>
<organism evidence="1 2">
    <name type="scientific">Streptomyces boetiae</name>
    <dbReference type="NCBI Taxonomy" id="3075541"/>
    <lineage>
        <taxon>Bacteria</taxon>
        <taxon>Bacillati</taxon>
        <taxon>Actinomycetota</taxon>
        <taxon>Actinomycetes</taxon>
        <taxon>Kitasatosporales</taxon>
        <taxon>Streptomycetaceae</taxon>
        <taxon>Streptomyces</taxon>
    </lineage>
</organism>
<evidence type="ECO:0000313" key="1">
    <source>
        <dbReference type="EMBL" id="MDT0306487.1"/>
    </source>
</evidence>
<comment type="caution">
    <text evidence="1">The sequence shown here is derived from an EMBL/GenBank/DDBJ whole genome shotgun (WGS) entry which is preliminary data.</text>
</comment>
<keyword evidence="2" id="KW-1185">Reference proteome</keyword>
<proteinExistence type="predicted"/>